<keyword evidence="1" id="KW-1133">Transmembrane helix</keyword>
<feature type="transmembrane region" description="Helical" evidence="1">
    <location>
        <begin position="214"/>
        <end position="239"/>
    </location>
</feature>
<keyword evidence="1" id="KW-0812">Transmembrane</keyword>
<keyword evidence="1" id="KW-0472">Membrane</keyword>
<proteinExistence type="predicted"/>
<evidence type="ECO:0000313" key="2">
    <source>
        <dbReference type="EnsemblMetazoa" id="ACOM028398-PA.1"/>
    </source>
</evidence>
<reference evidence="2" key="1">
    <citation type="submission" date="2022-08" db="UniProtKB">
        <authorList>
            <consortium name="EnsemblMetazoa"/>
        </authorList>
    </citation>
    <scope>IDENTIFICATION</scope>
</reference>
<feature type="transmembrane region" description="Helical" evidence="1">
    <location>
        <begin position="136"/>
        <end position="159"/>
    </location>
</feature>
<dbReference type="Proteomes" id="UP000075882">
    <property type="component" value="Unassembled WGS sequence"/>
</dbReference>
<dbReference type="EnsemblMetazoa" id="ACOM028398-RA">
    <property type="protein sequence ID" value="ACOM028398-PA.1"/>
    <property type="gene ID" value="ACOM028398"/>
</dbReference>
<dbReference type="AlphaFoldDB" id="A0A8W7P9Z9"/>
<name>A0A8W7P9Z9_ANOCL</name>
<organism evidence="2">
    <name type="scientific">Anopheles coluzzii</name>
    <name type="common">African malaria mosquito</name>
    <dbReference type="NCBI Taxonomy" id="1518534"/>
    <lineage>
        <taxon>Eukaryota</taxon>
        <taxon>Metazoa</taxon>
        <taxon>Ecdysozoa</taxon>
        <taxon>Arthropoda</taxon>
        <taxon>Hexapoda</taxon>
        <taxon>Insecta</taxon>
        <taxon>Pterygota</taxon>
        <taxon>Neoptera</taxon>
        <taxon>Endopterygota</taxon>
        <taxon>Diptera</taxon>
        <taxon>Nematocera</taxon>
        <taxon>Culicoidea</taxon>
        <taxon>Culicidae</taxon>
        <taxon>Anophelinae</taxon>
        <taxon>Anopheles</taxon>
    </lineage>
</organism>
<sequence>MLGSVQTFGQHTSLVLTAAKRLLQLLQLVLAERKRVALPLYVTLQSDSLQIQLGGTGFRASQFVLQVALVRLEPRTGLTTFVQPFLQLLAGSTQLHLKIIPLALNVRNLLHERADALAYHFRIDIDQHILTGQTACLMPVVMMMVPVMVTVMMMMFTTFRTTTGTTSRWTLHQLFVECTDASLGTSEACLQLLDLLCRIGQTHLQVMFLVLEPFLTPTALLVASAQFLLALMEPMLVLVRFATSSAKFLACGAQRTLKGAVQPAVHLVRLFQPLPKTHHFLADCFLFA</sequence>
<protein>
    <submittedName>
        <fullName evidence="2">Uncharacterized protein</fullName>
    </submittedName>
</protein>
<evidence type="ECO:0000256" key="1">
    <source>
        <dbReference type="SAM" id="Phobius"/>
    </source>
</evidence>
<accession>A0A8W7P9Z9</accession>